<dbReference type="Pfam" id="PF00271">
    <property type="entry name" value="Helicase_C"/>
    <property type="match status" value="1"/>
</dbReference>
<dbReference type="SMART" id="SM00490">
    <property type="entry name" value="HELICc"/>
    <property type="match status" value="1"/>
</dbReference>
<dbReference type="SMART" id="SM00487">
    <property type="entry name" value="DEXDc"/>
    <property type="match status" value="1"/>
</dbReference>
<dbReference type="Proteomes" id="UP000054558">
    <property type="component" value="Unassembled WGS sequence"/>
</dbReference>
<dbReference type="OMA" id="QDNRINE"/>
<dbReference type="Gene3D" id="3.40.50.300">
    <property type="entry name" value="P-loop containing nucleotide triphosphate hydrolases"/>
    <property type="match status" value="2"/>
</dbReference>
<evidence type="ECO:0000256" key="5">
    <source>
        <dbReference type="PROSITE-ProRule" id="PRU00042"/>
    </source>
</evidence>
<dbReference type="Pfam" id="PF26076">
    <property type="entry name" value="WHD_DDX60"/>
    <property type="match status" value="1"/>
</dbReference>
<evidence type="ECO:0000256" key="3">
    <source>
        <dbReference type="ARBA" id="ARBA00022806"/>
    </source>
</evidence>
<evidence type="ECO:0000313" key="11">
    <source>
        <dbReference type="Proteomes" id="UP000054558"/>
    </source>
</evidence>
<keyword evidence="5" id="KW-0479">Metal-binding</keyword>
<dbReference type="InterPro" id="IPR013087">
    <property type="entry name" value="Znf_C2H2_type"/>
</dbReference>
<gene>
    <name evidence="10" type="ORF">KFL_000060450</name>
</gene>
<dbReference type="PANTHER" id="PTHR44533">
    <property type="entry name" value="DEAD/H RNA HELICASE, PUTATIVE-RELATED"/>
    <property type="match status" value="1"/>
</dbReference>
<feature type="region of interest" description="Disordered" evidence="6">
    <location>
        <begin position="973"/>
        <end position="1014"/>
    </location>
</feature>
<evidence type="ECO:0000313" key="10">
    <source>
        <dbReference type="EMBL" id="GAQ77980.1"/>
    </source>
</evidence>
<dbReference type="GO" id="GO:0003676">
    <property type="term" value="F:nucleic acid binding"/>
    <property type="evidence" value="ECO:0007669"/>
    <property type="project" value="InterPro"/>
</dbReference>
<keyword evidence="2" id="KW-0378">Hydrolase</keyword>
<name>A0A0U9HHT1_KLENI</name>
<feature type="domain" description="C2H2-type" evidence="7">
    <location>
        <begin position="1641"/>
        <end position="1676"/>
    </location>
</feature>
<dbReference type="STRING" id="105231.A0A0U9HHT1"/>
<feature type="region of interest" description="Disordered" evidence="6">
    <location>
        <begin position="623"/>
        <end position="654"/>
    </location>
</feature>
<dbReference type="Pfam" id="PF00270">
    <property type="entry name" value="DEAD"/>
    <property type="match status" value="1"/>
</dbReference>
<dbReference type="InterPro" id="IPR027417">
    <property type="entry name" value="P-loop_NTPase"/>
</dbReference>
<dbReference type="GO" id="GO:0016787">
    <property type="term" value="F:hydrolase activity"/>
    <property type="evidence" value="ECO:0007669"/>
    <property type="project" value="UniProtKB-KW"/>
</dbReference>
<dbReference type="InterPro" id="IPR011545">
    <property type="entry name" value="DEAD/DEAH_box_helicase_dom"/>
</dbReference>
<evidence type="ECO:0000256" key="6">
    <source>
        <dbReference type="SAM" id="MobiDB-lite"/>
    </source>
</evidence>
<evidence type="ECO:0000256" key="1">
    <source>
        <dbReference type="ARBA" id="ARBA00022741"/>
    </source>
</evidence>
<feature type="domain" description="Helicase C-terminal" evidence="9">
    <location>
        <begin position="1240"/>
        <end position="1414"/>
    </location>
</feature>
<dbReference type="InterPro" id="IPR059032">
    <property type="entry name" value="WHD_DDX60"/>
</dbReference>
<dbReference type="SUPFAM" id="SSF52540">
    <property type="entry name" value="P-loop containing nucleoside triphosphate hydrolases"/>
    <property type="match status" value="1"/>
</dbReference>
<dbReference type="GO" id="GO:0005737">
    <property type="term" value="C:cytoplasm"/>
    <property type="evidence" value="ECO:0000318"/>
    <property type="project" value="GO_Central"/>
</dbReference>
<dbReference type="CDD" id="cd18795">
    <property type="entry name" value="SF2_C_Ski2"/>
    <property type="match status" value="1"/>
</dbReference>
<dbReference type="EMBL" id="DF236955">
    <property type="protein sequence ID" value="GAQ77980.1"/>
    <property type="molecule type" value="Genomic_DNA"/>
</dbReference>
<feature type="compositionally biased region" description="Basic and acidic residues" evidence="6">
    <location>
        <begin position="1217"/>
        <end position="1229"/>
    </location>
</feature>
<keyword evidence="5" id="KW-0862">Zinc</keyword>
<dbReference type="GO" id="GO:0008270">
    <property type="term" value="F:zinc ion binding"/>
    <property type="evidence" value="ECO:0007669"/>
    <property type="project" value="UniProtKB-KW"/>
</dbReference>
<dbReference type="GO" id="GO:0004386">
    <property type="term" value="F:helicase activity"/>
    <property type="evidence" value="ECO:0007669"/>
    <property type="project" value="UniProtKB-KW"/>
</dbReference>
<dbReference type="InterPro" id="IPR052431">
    <property type="entry name" value="SKI2_subfamily_helicases"/>
</dbReference>
<keyword evidence="5" id="KW-0863">Zinc-finger</keyword>
<dbReference type="PROSITE" id="PS51192">
    <property type="entry name" value="HELICASE_ATP_BIND_1"/>
    <property type="match status" value="1"/>
</dbReference>
<protein>
    <submittedName>
        <fullName evidence="10">Uncharacterized protein</fullName>
    </submittedName>
</protein>
<sequence length="1773" mass="195114">MQSNDGETVSVDAATLSILWACARILEQGRNLEGLVAVFLLHWALLPHLPLQLRAQKASPVASPREESSRFLDQIYRELLHVTTKETLEQLRSVTSRPVESTGESCISRCAAVQVENPTEWEAEGKCELLDFGDGRLFHFLARRYLSADADGDVTSAPSAKAVRTCVVPEDVACRVRWLWAVVSAGARKVEAGERGPEFPLALRVEEPGTFFAAGVETGREPRGHDADQGFDLETGPADGLGERCLEVCDCAAKAGANEVKSDLVLLPIHGNELVTAFLGDGALSLPHYRDDARVVRELGSGSAHFDETFHWHTGQPLEDSYWQEASKEYTKVHNMSAKSLMSHPAFRGRYYQRVLEAFHIGTKTTEKDLTLREWALAELRKKRERNEQFSARALHRYAASLSGTKFCAPTGVITEHKRGRSAGKPSASSSSGDHSTGGSRKDVAVGKKAKAPSKKELIIAGNLERKAGTEKAKLREQWNARQKALGARALSAREAAELEEFMRSCGAFPDLMFDVAGIYVEGCMKSWREVRGGGRKRTGPSRSGEKGISEPFTEGSDSARVWPAVAVFQLAHTLLEDYADALKSQGGDEAKLLVGSITKAFETFGFYEEARHIGLGLISAPEASSEQKAKGKKGRASKGGSASEPEPTPRQAGAAESALILGMSAVRFQLQYMGHLLPKCSASERASRPRDARVGSLVADPWQSRVLDVVDSKGSALVCAPTSSGKTLISGYCMRNVLSEDDVGIVVFVAPTKALVNQVRAQVAKDFGADVPGVFTRDFYVRPLESRVLVTVPACLEILLLSPTATYGTWREKLRYVIFDEIHCIGELENGDLWEHLMLLIRCPFLALSATVNNPREFQGWLQGAKDHQKRQDAARGNMGTDGQYKVHLIEHHERHADLEKFQYLPKSISTEPEADLPARNAIISTSVPAFRPFHPFASLEPNRLREEGFPGDMSLSPPATLQLFDAMTSILGQPRTAGPPDPDSPRSATGGEGVTERRAASQFGEPGGVPGWRETARLRLERTLAPEVFFQGSARITRPRVREYEAALKQEMLIWARDVSSSAAQGEGPKAVQGRLLQTPGSADLSLAQRTQCDGSDGFRALDELLRALNGDLSARVRALEEECASRGVQIERDFLGRDIMSLLLGLAAQDWLPALVFNFSRGQCMDMALRVVERLERAEAEAEKARLHQSVFHFSGNVEKANFGDRSADKVKSQLLERKRKEDKQRRDKAKHNRGDDEDQGFAIAEEEDELLCNADFTFVKTRERMPLEELRELLDPVIESFDEGLDHFLIRGLIRGVGVHHAGLSTKYRQVVEILFRAKHLRVVFATGTLAYGINMPCSTVVFAGDSIFLDPLQFRQMSGRAGRRGFDSVGRVVFFGVPTDKLKSLLTSAVPDLRGHFPLSVTLVLRLLLLEATGVVGRESTRDAMVRLLSNPLYASGGRPELRQQMKHLFRFSLELLMRAQLLSTVGRPLGLAGLAVHLFWSEPANMAFVYLLRNGLFHQVCDDRGWYTVSRELLLICAHMFMRKRLHPLMAKRAKQNQSPSMIVLPPLPPFIESALAAHNDEALRTFSQYIVSYARAHADTLPDPCVLPVSGIGYPSLKKSDGVRAAAPRLTSSSRQQRVTPLLGSLRRDAVIFSACSPFVALSGCGDRFRTARDLVRHVRTGLHVNESAMPVLDTAGSAHVAVRLNAYVLDFFAHGQKEALVAGNGLLEGDAYEGLKTFVMVLRTIATALGKLGPEEEELGRGDPVVAAFERLALEYQTKFFKFNG</sequence>
<reference evidence="10 11" key="1">
    <citation type="journal article" date="2014" name="Nat. Commun.">
        <title>Klebsormidium flaccidum genome reveals primary factors for plant terrestrial adaptation.</title>
        <authorList>
            <person name="Hori K."/>
            <person name="Maruyama F."/>
            <person name="Fujisawa T."/>
            <person name="Togashi T."/>
            <person name="Yamamoto N."/>
            <person name="Seo M."/>
            <person name="Sato S."/>
            <person name="Yamada T."/>
            <person name="Mori H."/>
            <person name="Tajima N."/>
            <person name="Moriyama T."/>
            <person name="Ikeuchi M."/>
            <person name="Watanabe M."/>
            <person name="Wada H."/>
            <person name="Kobayashi K."/>
            <person name="Saito M."/>
            <person name="Masuda T."/>
            <person name="Sasaki-Sekimoto Y."/>
            <person name="Mashiguchi K."/>
            <person name="Awai K."/>
            <person name="Shimojima M."/>
            <person name="Masuda S."/>
            <person name="Iwai M."/>
            <person name="Nobusawa T."/>
            <person name="Narise T."/>
            <person name="Kondo S."/>
            <person name="Saito H."/>
            <person name="Sato R."/>
            <person name="Murakawa M."/>
            <person name="Ihara Y."/>
            <person name="Oshima-Yamada Y."/>
            <person name="Ohtaka K."/>
            <person name="Satoh M."/>
            <person name="Sonobe K."/>
            <person name="Ishii M."/>
            <person name="Ohtani R."/>
            <person name="Kanamori-Sato M."/>
            <person name="Honoki R."/>
            <person name="Miyazaki D."/>
            <person name="Mochizuki H."/>
            <person name="Umetsu J."/>
            <person name="Higashi K."/>
            <person name="Shibata D."/>
            <person name="Kamiya Y."/>
            <person name="Sato N."/>
            <person name="Nakamura Y."/>
            <person name="Tabata S."/>
            <person name="Ida S."/>
            <person name="Kurokawa K."/>
            <person name="Ohta H."/>
        </authorList>
    </citation>
    <scope>NUCLEOTIDE SEQUENCE [LARGE SCALE GENOMIC DNA]</scope>
    <source>
        <strain evidence="10 11">NIES-2285</strain>
    </source>
</reference>
<keyword evidence="4" id="KW-0067">ATP-binding</keyword>
<dbReference type="PROSITE" id="PS50157">
    <property type="entry name" value="ZINC_FINGER_C2H2_2"/>
    <property type="match status" value="1"/>
</dbReference>
<evidence type="ECO:0000256" key="4">
    <source>
        <dbReference type="ARBA" id="ARBA00022840"/>
    </source>
</evidence>
<dbReference type="OrthoDB" id="513631at2759"/>
<dbReference type="FunFam" id="3.40.50.300:FF:001039">
    <property type="entry name" value="ATP-dependent RNA helicase DDX60"/>
    <property type="match status" value="1"/>
</dbReference>
<keyword evidence="3" id="KW-0347">Helicase</keyword>
<dbReference type="InterPro" id="IPR001650">
    <property type="entry name" value="Helicase_C-like"/>
</dbReference>
<evidence type="ECO:0000259" key="7">
    <source>
        <dbReference type="PROSITE" id="PS50157"/>
    </source>
</evidence>
<feature type="compositionally biased region" description="Low complexity" evidence="6">
    <location>
        <begin position="423"/>
        <end position="439"/>
    </location>
</feature>
<proteinExistence type="predicted"/>
<feature type="region of interest" description="Disordered" evidence="6">
    <location>
        <begin position="416"/>
        <end position="450"/>
    </location>
</feature>
<evidence type="ECO:0000259" key="9">
    <source>
        <dbReference type="PROSITE" id="PS51194"/>
    </source>
</evidence>
<organism evidence="10 11">
    <name type="scientific">Klebsormidium nitens</name>
    <name type="common">Green alga</name>
    <name type="synonym">Ulothrix nitens</name>
    <dbReference type="NCBI Taxonomy" id="105231"/>
    <lineage>
        <taxon>Eukaryota</taxon>
        <taxon>Viridiplantae</taxon>
        <taxon>Streptophyta</taxon>
        <taxon>Klebsormidiophyceae</taxon>
        <taxon>Klebsormidiales</taxon>
        <taxon>Klebsormidiaceae</taxon>
        <taxon>Klebsormidium</taxon>
    </lineage>
</organism>
<feature type="domain" description="Helicase ATP-binding" evidence="8">
    <location>
        <begin position="708"/>
        <end position="871"/>
    </location>
</feature>
<evidence type="ECO:0000259" key="8">
    <source>
        <dbReference type="PROSITE" id="PS51192"/>
    </source>
</evidence>
<keyword evidence="11" id="KW-1185">Reference proteome</keyword>
<keyword evidence="1" id="KW-0547">Nucleotide-binding</keyword>
<dbReference type="GO" id="GO:0005524">
    <property type="term" value="F:ATP binding"/>
    <property type="evidence" value="ECO:0007669"/>
    <property type="project" value="UniProtKB-KW"/>
</dbReference>
<accession>A0A0U9HHT1</accession>
<dbReference type="InterPro" id="IPR014001">
    <property type="entry name" value="Helicase_ATP-bd"/>
</dbReference>
<dbReference type="PANTHER" id="PTHR44533:SF4">
    <property type="entry name" value="DEAD_H RNA HELICASE, PUTATIVE-RELATED"/>
    <property type="match status" value="1"/>
</dbReference>
<feature type="region of interest" description="Disordered" evidence="6">
    <location>
        <begin position="531"/>
        <end position="556"/>
    </location>
</feature>
<evidence type="ECO:0000256" key="2">
    <source>
        <dbReference type="ARBA" id="ARBA00022801"/>
    </source>
</evidence>
<feature type="region of interest" description="Disordered" evidence="6">
    <location>
        <begin position="1217"/>
        <end position="1243"/>
    </location>
</feature>
<dbReference type="PROSITE" id="PS51194">
    <property type="entry name" value="HELICASE_CTER"/>
    <property type="match status" value="1"/>
</dbReference>